<feature type="signal peptide" evidence="6">
    <location>
        <begin position="1"/>
        <end position="19"/>
    </location>
</feature>
<dbReference type="AlphaFoldDB" id="A0AAU9IW25"/>
<keyword evidence="3 6" id="KW-0732">Signal</keyword>
<evidence type="ECO:0000256" key="1">
    <source>
        <dbReference type="ARBA" id="ARBA00011079"/>
    </source>
</evidence>
<comment type="caution">
    <text evidence="7">The sequence shown here is derived from an EMBL/GenBank/DDBJ whole genome shotgun (WGS) entry which is preliminary data.</text>
</comment>
<dbReference type="InterPro" id="IPR029058">
    <property type="entry name" value="AB_hydrolase_fold"/>
</dbReference>
<evidence type="ECO:0000256" key="4">
    <source>
        <dbReference type="ARBA" id="ARBA00022801"/>
    </source>
</evidence>
<comment type="similarity">
    <text evidence="1">Belongs to the peptidase S28 family.</text>
</comment>
<dbReference type="GO" id="GO:0006508">
    <property type="term" value="P:proteolysis"/>
    <property type="evidence" value="ECO:0007669"/>
    <property type="project" value="UniProtKB-KW"/>
</dbReference>
<feature type="chain" id="PRO_5043942005" evidence="6">
    <location>
        <begin position="20"/>
        <end position="470"/>
    </location>
</feature>
<evidence type="ECO:0000313" key="8">
    <source>
        <dbReference type="Proteomes" id="UP001162131"/>
    </source>
</evidence>
<dbReference type="Gene3D" id="1.20.120.980">
    <property type="entry name" value="Serine carboxypeptidase S28, SKS domain"/>
    <property type="match status" value="1"/>
</dbReference>
<protein>
    <submittedName>
        <fullName evidence="7">Uncharacterized protein</fullName>
    </submittedName>
</protein>
<name>A0AAU9IW25_9CILI</name>
<keyword evidence="2" id="KW-0645">Protease</keyword>
<dbReference type="InterPro" id="IPR042269">
    <property type="entry name" value="Ser_carbopepase_S28_SKS"/>
</dbReference>
<keyword evidence="5" id="KW-0325">Glycoprotein</keyword>
<evidence type="ECO:0000256" key="3">
    <source>
        <dbReference type="ARBA" id="ARBA00022729"/>
    </source>
</evidence>
<evidence type="ECO:0000256" key="6">
    <source>
        <dbReference type="SAM" id="SignalP"/>
    </source>
</evidence>
<gene>
    <name evidence="7" type="ORF">BSTOLATCC_MIC18615</name>
</gene>
<dbReference type="Proteomes" id="UP001162131">
    <property type="component" value="Unassembled WGS sequence"/>
</dbReference>
<reference evidence="7" key="1">
    <citation type="submission" date="2021-09" db="EMBL/GenBank/DDBJ databases">
        <authorList>
            <consortium name="AG Swart"/>
            <person name="Singh M."/>
            <person name="Singh A."/>
            <person name="Seah K."/>
            <person name="Emmerich C."/>
        </authorList>
    </citation>
    <scope>NUCLEOTIDE SEQUENCE</scope>
    <source>
        <strain evidence="7">ATCC30299</strain>
    </source>
</reference>
<dbReference type="GO" id="GO:0070008">
    <property type="term" value="F:serine-type exopeptidase activity"/>
    <property type="evidence" value="ECO:0007669"/>
    <property type="project" value="InterPro"/>
</dbReference>
<sequence>MVTLILLLAIGALARLKSSFRFVTPAEVGASYQTLYFTEKLDHINGDPGIINIKVLLKQGHPNSPLFVYVGGEAPIEVFYTATGILVGYYGPKYNATIAFIEHRYYGESIPNTYSYKYLSTDQALWDFADIVSQLKPQNNTPVVAFGGSYAGMLSAFFRIKYPHLVDGAIASSAPLLMYLDTDGSSFSHIASMDYFLVDRNCMGNVFDGFNILDNFIDRPLQYPALELIFKTCNSIDEMSDVMALEDFLTDAFQTMAQFNYPYPYNIAGTLPAFPVNVSCSIMSQHTQTENMWTTLQGLALIADIFYNSTGQTTCFDTYYDSSMQADPWTYQTCTELLMPYGQYGLPNDMFPKRPWSFTQFSQQCMQTFGVSPRLDWEPVNYGMTANVNSTLRYASNIVFSQGVMDPWSGGCIQDEINANTLVIKISKAAHCFDLKSPSPRDPQSLILARQQEEILINQWIGSKLAMLDR</sequence>
<evidence type="ECO:0000256" key="5">
    <source>
        <dbReference type="ARBA" id="ARBA00023180"/>
    </source>
</evidence>
<evidence type="ECO:0000313" key="7">
    <source>
        <dbReference type="EMBL" id="CAG9317363.1"/>
    </source>
</evidence>
<keyword evidence="8" id="KW-1185">Reference proteome</keyword>
<dbReference type="SUPFAM" id="SSF53474">
    <property type="entry name" value="alpha/beta-Hydrolases"/>
    <property type="match status" value="1"/>
</dbReference>
<dbReference type="PANTHER" id="PTHR11010">
    <property type="entry name" value="PROTEASE S28 PRO-X CARBOXYPEPTIDASE-RELATED"/>
    <property type="match status" value="1"/>
</dbReference>
<proteinExistence type="inferred from homology"/>
<keyword evidence="4" id="KW-0378">Hydrolase</keyword>
<dbReference type="EMBL" id="CAJZBQ010000018">
    <property type="protein sequence ID" value="CAG9317363.1"/>
    <property type="molecule type" value="Genomic_DNA"/>
</dbReference>
<dbReference type="PANTHER" id="PTHR11010:SF38">
    <property type="entry name" value="LYSOSOMAL PRO-X CARBOXYPEPTIDASE"/>
    <property type="match status" value="1"/>
</dbReference>
<dbReference type="GO" id="GO:0008239">
    <property type="term" value="F:dipeptidyl-peptidase activity"/>
    <property type="evidence" value="ECO:0007669"/>
    <property type="project" value="TreeGrafter"/>
</dbReference>
<evidence type="ECO:0000256" key="2">
    <source>
        <dbReference type="ARBA" id="ARBA00022670"/>
    </source>
</evidence>
<dbReference type="InterPro" id="IPR008758">
    <property type="entry name" value="Peptidase_S28"/>
</dbReference>
<dbReference type="Gene3D" id="3.40.50.1820">
    <property type="entry name" value="alpha/beta hydrolase"/>
    <property type="match status" value="1"/>
</dbReference>
<accession>A0AAU9IW25</accession>
<dbReference type="Pfam" id="PF05577">
    <property type="entry name" value="Peptidase_S28"/>
    <property type="match status" value="1"/>
</dbReference>
<organism evidence="7 8">
    <name type="scientific">Blepharisma stoltei</name>
    <dbReference type="NCBI Taxonomy" id="1481888"/>
    <lineage>
        <taxon>Eukaryota</taxon>
        <taxon>Sar</taxon>
        <taxon>Alveolata</taxon>
        <taxon>Ciliophora</taxon>
        <taxon>Postciliodesmatophora</taxon>
        <taxon>Heterotrichea</taxon>
        <taxon>Heterotrichida</taxon>
        <taxon>Blepharismidae</taxon>
        <taxon>Blepharisma</taxon>
    </lineage>
</organism>